<dbReference type="EMBL" id="SULG01000006">
    <property type="protein sequence ID" value="TLD43167.1"/>
    <property type="molecule type" value="Genomic_DNA"/>
</dbReference>
<dbReference type="Pfam" id="PF13500">
    <property type="entry name" value="AAA_26"/>
    <property type="match status" value="1"/>
</dbReference>
<dbReference type="PANTHER" id="PTHR43356">
    <property type="entry name" value="PHOSPHATE ACETYLTRANSFERASE"/>
    <property type="match status" value="1"/>
</dbReference>
<dbReference type="InterPro" id="IPR050500">
    <property type="entry name" value="Phos_Acetyltrans/Butyryltrans"/>
</dbReference>
<dbReference type="InterPro" id="IPR027417">
    <property type="entry name" value="P-loop_NTPase"/>
</dbReference>
<dbReference type="PANTHER" id="PTHR43356:SF2">
    <property type="entry name" value="PHOSPHATE ACETYLTRANSFERASE"/>
    <property type="match status" value="1"/>
</dbReference>
<protein>
    <submittedName>
        <fullName evidence="3">BioD-like N-terminal domain of phosphotransacetylase</fullName>
    </submittedName>
</protein>
<proteinExistence type="predicted"/>
<name>A0A533QEH0_9BACT</name>
<dbReference type="SUPFAM" id="SSF52540">
    <property type="entry name" value="P-loop containing nucleoside triphosphate hydrolases"/>
    <property type="match status" value="1"/>
</dbReference>
<accession>A0A533QEH0</accession>
<dbReference type="InterPro" id="IPR028979">
    <property type="entry name" value="Ser_kin/Pase_Hpr-like_N_sf"/>
</dbReference>
<sequence length="357" mass="39259">MIPIFIASLSAFSGKNLICLGLGLKFKKDGYRVGYFKPVGFSPVIVDDVFTDEDAVFLSKALDVNEPLQSICPVVVTDDLIRRLMKGEELSIRQKTMEAFRRSSLGKDIMITRGLGRLSGGTCLRFSELDFIKESGAKVIFVDKYQAHIDMLDGFLYASKVLGDQLLGVVFNLIPSGKLAFVREILVPFLKANGITTLGCIQKDPVLGAVPIREVVRALNGKILCCEDKMEELIEHFMIGAMNVESALSYFRRFSNKAVITGGDRSDIHLAAIETPTKCLILTGGLYPHASILGRAQEAGIPVIVVQSDTATAVETCENLSGYISLHFKSKIQRAAEVVEREIDFNTIYKQLSLPNI</sequence>
<evidence type="ECO:0000259" key="2">
    <source>
        <dbReference type="Pfam" id="PF07085"/>
    </source>
</evidence>
<reference evidence="3 4" key="1">
    <citation type="submission" date="2019-04" db="EMBL/GenBank/DDBJ databases">
        <title>Genome of a novel bacterium Candidatus Jettenia ecosi reconstructed from metagenome of an anammox bioreactor.</title>
        <authorList>
            <person name="Mardanov A.V."/>
            <person name="Beletsky A.V."/>
            <person name="Ravin N.V."/>
            <person name="Botchkova E.A."/>
            <person name="Litti Y.V."/>
            <person name="Nozhevnikova A.N."/>
        </authorList>
    </citation>
    <scope>NUCLEOTIDE SEQUENCE [LARGE SCALE GENOMIC DNA]</scope>
    <source>
        <strain evidence="3">J2</strain>
    </source>
</reference>
<dbReference type="AlphaFoldDB" id="A0A533QEH0"/>
<evidence type="ECO:0000256" key="1">
    <source>
        <dbReference type="ARBA" id="ARBA00011643"/>
    </source>
</evidence>
<dbReference type="Gene3D" id="3.40.50.300">
    <property type="entry name" value="P-loop containing nucleotide triphosphate hydrolases"/>
    <property type="match status" value="1"/>
</dbReference>
<comment type="subunit">
    <text evidence="1">Homohexamer.</text>
</comment>
<evidence type="ECO:0000313" key="3">
    <source>
        <dbReference type="EMBL" id="TLD43167.1"/>
    </source>
</evidence>
<gene>
    <name evidence="3" type="ORF">JETT_0471</name>
</gene>
<dbReference type="Proteomes" id="UP000319783">
    <property type="component" value="Unassembled WGS sequence"/>
</dbReference>
<organism evidence="3 4">
    <name type="scientific">Candidatus Jettenia ecosi</name>
    <dbReference type="NCBI Taxonomy" id="2494326"/>
    <lineage>
        <taxon>Bacteria</taxon>
        <taxon>Pseudomonadati</taxon>
        <taxon>Planctomycetota</taxon>
        <taxon>Candidatus Brocadiia</taxon>
        <taxon>Candidatus Brocadiales</taxon>
        <taxon>Candidatus Brocadiaceae</taxon>
        <taxon>Candidatus Jettenia</taxon>
    </lineage>
</organism>
<dbReference type="InterPro" id="IPR010766">
    <property type="entry name" value="DRTGG"/>
</dbReference>
<comment type="caution">
    <text evidence="3">The sequence shown here is derived from an EMBL/GenBank/DDBJ whole genome shotgun (WGS) entry which is preliminary data.</text>
</comment>
<feature type="domain" description="DRTGG" evidence="2">
    <location>
        <begin position="214"/>
        <end position="317"/>
    </location>
</feature>
<dbReference type="Pfam" id="PF07085">
    <property type="entry name" value="DRTGG"/>
    <property type="match status" value="1"/>
</dbReference>
<dbReference type="Gene3D" id="3.40.1390.20">
    <property type="entry name" value="HprK N-terminal domain-like"/>
    <property type="match status" value="1"/>
</dbReference>
<dbReference type="SUPFAM" id="SSF75138">
    <property type="entry name" value="HprK N-terminal domain-like"/>
    <property type="match status" value="1"/>
</dbReference>
<evidence type="ECO:0000313" key="4">
    <source>
        <dbReference type="Proteomes" id="UP000319783"/>
    </source>
</evidence>